<dbReference type="EMBL" id="CZAB01000006">
    <property type="protein sequence ID" value="CUO46522.1"/>
    <property type="molecule type" value="Genomic_DNA"/>
</dbReference>
<evidence type="ECO:0000313" key="2">
    <source>
        <dbReference type="Proteomes" id="UP000095512"/>
    </source>
</evidence>
<protein>
    <submittedName>
        <fullName evidence="1">Uncharacterized protein</fullName>
    </submittedName>
</protein>
<sequence length="121" mass="13894">MEAMLYALATKFLDKTELRKVTEKINMALLGQLLIEDGIGKGEMIKLISLVMKKMKKGLFPEETAELPEKARIASAGFMPQCRPIPGFLFHFLFHLLFHFTVITNRSRSSFTLYRYRSFSG</sequence>
<proteinExistence type="predicted"/>
<accession>A0A174F862</accession>
<gene>
    <name evidence="1" type="ORF">ERS852480_01189</name>
</gene>
<name>A0A174F862_9FIRM</name>
<dbReference type="AlphaFoldDB" id="A0A174F862"/>
<reference evidence="1 2" key="1">
    <citation type="submission" date="2015-09" db="EMBL/GenBank/DDBJ databases">
        <authorList>
            <consortium name="Pathogen Informatics"/>
        </authorList>
    </citation>
    <scope>NUCLEOTIDE SEQUENCE [LARGE SCALE GENOMIC DNA]</scope>
    <source>
        <strain evidence="1 2">2789STDY5834865</strain>
    </source>
</reference>
<dbReference type="Proteomes" id="UP000095512">
    <property type="component" value="Unassembled WGS sequence"/>
</dbReference>
<organism evidence="1 2">
    <name type="scientific">Enterocloster clostridioformis</name>
    <dbReference type="NCBI Taxonomy" id="1531"/>
    <lineage>
        <taxon>Bacteria</taxon>
        <taxon>Bacillati</taxon>
        <taxon>Bacillota</taxon>
        <taxon>Clostridia</taxon>
        <taxon>Lachnospirales</taxon>
        <taxon>Lachnospiraceae</taxon>
        <taxon>Enterocloster</taxon>
    </lineage>
</organism>
<evidence type="ECO:0000313" key="1">
    <source>
        <dbReference type="EMBL" id="CUO46522.1"/>
    </source>
</evidence>